<feature type="domain" description="Polysaccharide pyruvyl transferase" evidence="1">
    <location>
        <begin position="82"/>
        <end position="327"/>
    </location>
</feature>
<dbReference type="Proteomes" id="UP000634004">
    <property type="component" value="Unassembled WGS sequence"/>
</dbReference>
<dbReference type="InterPro" id="IPR007345">
    <property type="entry name" value="Polysacch_pyruvyl_Trfase"/>
</dbReference>
<evidence type="ECO:0000313" key="3">
    <source>
        <dbReference type="Proteomes" id="UP000634004"/>
    </source>
</evidence>
<comment type="caution">
    <text evidence="2">The sequence shown here is derived from an EMBL/GenBank/DDBJ whole genome shotgun (WGS) entry which is preliminary data.</text>
</comment>
<organism evidence="2 3">
    <name type="scientific">Algimonas arctica</name>
    <dbReference type="NCBI Taxonomy" id="1479486"/>
    <lineage>
        <taxon>Bacteria</taxon>
        <taxon>Pseudomonadati</taxon>
        <taxon>Pseudomonadota</taxon>
        <taxon>Alphaproteobacteria</taxon>
        <taxon>Maricaulales</taxon>
        <taxon>Robiginitomaculaceae</taxon>
        <taxon>Algimonas</taxon>
    </lineage>
</organism>
<evidence type="ECO:0000259" key="1">
    <source>
        <dbReference type="Pfam" id="PF04230"/>
    </source>
</evidence>
<accession>A0A8J3CQD5</accession>
<dbReference type="AlphaFoldDB" id="A0A8J3CQD5"/>
<proteinExistence type="predicted"/>
<protein>
    <submittedName>
        <fullName evidence="2">Membrane-anchored protein</fullName>
    </submittedName>
</protein>
<dbReference type="Pfam" id="PF04230">
    <property type="entry name" value="PS_pyruv_trans"/>
    <property type="match status" value="1"/>
</dbReference>
<dbReference type="EMBL" id="BMZH01000002">
    <property type="protein sequence ID" value="GHA85436.1"/>
    <property type="molecule type" value="Genomic_DNA"/>
</dbReference>
<name>A0A8J3CQD5_9PROT</name>
<dbReference type="RefSeq" id="WP_189495226.1">
    <property type="nucleotide sequence ID" value="NZ_BMZH01000002.1"/>
</dbReference>
<reference evidence="2" key="2">
    <citation type="submission" date="2020-09" db="EMBL/GenBank/DDBJ databases">
        <authorList>
            <person name="Sun Q."/>
            <person name="Kim S."/>
        </authorList>
    </citation>
    <scope>NUCLEOTIDE SEQUENCE</scope>
    <source>
        <strain evidence="2">KCTC 32513</strain>
    </source>
</reference>
<evidence type="ECO:0000313" key="2">
    <source>
        <dbReference type="EMBL" id="GHA85436.1"/>
    </source>
</evidence>
<sequence length="407" mass="44294">MNSPKYLFLSTAGGIDAPATLSTQKLLKIAGENSGNFMFQYAADRLLGGEHVFVGESGIAYTNTGATSGASHLIVPSANHFRIGADWSGLVAYINGTGLPSVLLGLGAQAPKIDGVGDEFMQKMLDTPELQELARCLIETSTLITVRGEFSKDVCAAFGLPKTLPLGCPSLLINPNKTLGQTVQKKIDSAIVKMRDTGAVKLAFTAASPFEIMHSYKLDIERVLFDHTKRMNGIYIQQSGGLDTVAFCMRRFEEVKLSAALSFRSILDPESSLESFFDYMKDRARIFWDVDTWMAGVRPFDICIGTRLHGNMAALAADVPGIVITHDARTSELVKTMCLPYLDAKHCVEGATFEEMLGHVQFDADAFDENRVRIAKALREAFESKGLQPSEHLLHMSADLAAETKAA</sequence>
<gene>
    <name evidence="2" type="ORF">GCM10009069_05730</name>
</gene>
<keyword evidence="3" id="KW-1185">Reference proteome</keyword>
<reference evidence="2" key="1">
    <citation type="journal article" date="2014" name="Int. J. Syst. Evol. Microbiol.">
        <title>Complete genome sequence of Corynebacterium casei LMG S-19264T (=DSM 44701T), isolated from a smear-ripened cheese.</title>
        <authorList>
            <consortium name="US DOE Joint Genome Institute (JGI-PGF)"/>
            <person name="Walter F."/>
            <person name="Albersmeier A."/>
            <person name="Kalinowski J."/>
            <person name="Ruckert C."/>
        </authorList>
    </citation>
    <scope>NUCLEOTIDE SEQUENCE</scope>
    <source>
        <strain evidence="2">KCTC 32513</strain>
    </source>
</reference>